<dbReference type="EMBL" id="MH255828">
    <property type="protein sequence ID" value="AWM64552.1"/>
    <property type="molecule type" value="Genomic_DNA"/>
</dbReference>
<geneLocation type="plasmid" evidence="6">
    <name>pSH2-KPC</name>
</geneLocation>
<evidence type="ECO:0000313" key="4">
    <source>
        <dbReference type="EMBL" id="QEQ67461.1"/>
    </source>
</evidence>
<evidence type="ECO:0000313" key="2">
    <source>
        <dbReference type="EMBL" id="ASS85146.1"/>
    </source>
</evidence>
<dbReference type="PIRSF" id="PIRSF011491">
    <property type="entry name" value="Mtase_YbcY_prd"/>
    <property type="match status" value="1"/>
</dbReference>
<dbReference type="AlphaFoldDB" id="A0A343IRJ4"/>
<sequence>MSNVDEGTKIYTPFTLKLYDWWVLSISNSYAWHCPTKEILLPYFLQNLRPNHLDIGVGTGYYLAKAPANYNISLMDLNKASLKTASARIGKARIRYEVQHNVFESYPEELHGKFDSISMYYLLHCLPGAMVDKGVVIKNVKAALTKDGILYGATILGDGVMHNSFSSKLMRIYNHKGIFSNMSDSEEGLKNGPFFALIRRHPTNTGAFDSFFEPRLNRIGIMPPILRPFSHFCIR</sequence>
<evidence type="ECO:0000259" key="1">
    <source>
        <dbReference type="Pfam" id="PF08242"/>
    </source>
</evidence>
<gene>
    <name evidence="3" type="ORF">CLEHKFCG_00216</name>
    <name evidence="2" type="ORF">EBPLCOIM_00165</name>
    <name evidence="5" type="ORF">ICEJAFMC_00060</name>
    <name evidence="4" type="ORF">KGOCCACH_00209</name>
    <name evidence="6" type="ORF">PNDLPPAH_00178</name>
</gene>
<dbReference type="Pfam" id="PF08242">
    <property type="entry name" value="Methyltransf_12"/>
    <property type="match status" value="1"/>
</dbReference>
<dbReference type="GO" id="GO:0008168">
    <property type="term" value="F:methyltransferase activity"/>
    <property type="evidence" value="ECO:0007669"/>
    <property type="project" value="InterPro"/>
</dbReference>
<dbReference type="EMBL" id="MH643786">
    <property type="protein sequence ID" value="QEQ67461.1"/>
    <property type="molecule type" value="Genomic_DNA"/>
</dbReference>
<dbReference type="RefSeq" id="WP_004213424.1">
    <property type="nucleotide sequence ID" value="NZ_BRQB01000015.1"/>
</dbReference>
<dbReference type="InterPro" id="IPR013217">
    <property type="entry name" value="Methyltransf_12"/>
</dbReference>
<geneLocation type="plasmid" evidence="4">
    <name>pHA2-23-vir</name>
</geneLocation>
<proteinExistence type="predicted"/>
<dbReference type="CDD" id="cd02440">
    <property type="entry name" value="AdoMet_MTases"/>
    <property type="match status" value="1"/>
</dbReference>
<protein>
    <recommendedName>
        <fullName evidence="1">Methyltransferase type 12 domain-containing protein</fullName>
    </recommendedName>
</protein>
<geneLocation type="plasmid" evidence="2">
    <name>pKP70-2</name>
</geneLocation>
<reference evidence="2" key="1">
    <citation type="submission" date="2017-06" db="EMBL/GenBank/DDBJ databases">
        <title>Occurrence of blaKPC-2 on a virulence plasmid in hypervirulent Klebsiella pneumoniae.</title>
        <authorList>
            <person name="Dong N."/>
            <person name="Lin D."/>
            <person name="Li R."/>
            <person name="Zhang R."/>
            <person name="Chen K."/>
            <person name="Liu L."/>
            <person name="Chan E.W.-C."/>
            <person name="Chen S."/>
        </authorList>
    </citation>
    <scope>NUCLEOTIDE SEQUENCE</scope>
    <source>
        <strain evidence="2">70-2</strain>
        <plasmid evidence="2">pKP70-2</plasmid>
    </source>
</reference>
<keyword evidence="2" id="KW-0614">Plasmid</keyword>
<evidence type="ECO:0000313" key="6">
    <source>
        <dbReference type="EMBL" id="QEQ68427.1"/>
    </source>
</evidence>
<evidence type="ECO:0000313" key="5">
    <source>
        <dbReference type="EMBL" id="QEQ67751.1"/>
    </source>
</evidence>
<dbReference type="EMBL" id="MF398271">
    <property type="protein sequence ID" value="ASS85146.1"/>
    <property type="molecule type" value="Genomic_DNA"/>
</dbReference>
<geneLocation type="plasmid" evidence="3">
    <name>pSH9-VIR</name>
</geneLocation>
<dbReference type="SUPFAM" id="SSF53335">
    <property type="entry name" value="S-adenosyl-L-methionine-dependent methyltransferases"/>
    <property type="match status" value="1"/>
</dbReference>
<dbReference type="InterPro" id="IPR029063">
    <property type="entry name" value="SAM-dependent_MTases_sf"/>
</dbReference>
<organism evidence="2">
    <name type="scientific">Klebsiella pneumoniae subsp. pneumoniae</name>
    <dbReference type="NCBI Taxonomy" id="72407"/>
    <lineage>
        <taxon>Bacteria</taxon>
        <taxon>Pseudomonadati</taxon>
        <taxon>Pseudomonadota</taxon>
        <taxon>Gammaproteobacteria</taxon>
        <taxon>Enterobacterales</taxon>
        <taxon>Enterobacteriaceae</taxon>
        <taxon>Klebsiella/Raoultella group</taxon>
        <taxon>Klebsiella</taxon>
        <taxon>Klebsiella pneumoniae complex</taxon>
    </lineage>
</organism>
<feature type="domain" description="Methyltransferase type 12" evidence="1">
    <location>
        <begin position="53"/>
        <end position="150"/>
    </location>
</feature>
<accession>A0A343IRJ4</accession>
<dbReference type="EMBL" id="MH643791">
    <property type="protein sequence ID" value="QEQ68427.1"/>
    <property type="molecule type" value="Genomic_DNA"/>
</dbReference>
<name>A0A343IRJ4_KLEPN</name>
<dbReference type="InterPro" id="IPR016584">
    <property type="entry name" value="MeTrfase_VrtF"/>
</dbReference>
<evidence type="ECO:0000313" key="3">
    <source>
        <dbReference type="EMBL" id="AWM64552.1"/>
    </source>
</evidence>
<reference evidence="3" key="2">
    <citation type="submission" date="2018-04" db="EMBL/GenBank/DDBJ databases">
        <title>Plasmids in a carbapenemase-producing, HvKP isolate.</title>
        <authorList>
            <person name="Dong N."/>
            <person name="Liu L."/>
            <person name="Zhang R."/>
            <person name="Chen K."/>
            <person name="Xie M."/>
            <person name="Chan E.W.C."/>
            <person name="Chen S."/>
        </authorList>
    </citation>
    <scope>NUCLEOTIDE SEQUENCE</scope>
    <source>
        <strain evidence="3">SH9</strain>
        <plasmid evidence="3">pSH9-VIR</plasmid>
    </source>
</reference>
<dbReference type="Gene3D" id="3.40.50.150">
    <property type="entry name" value="Vaccinia Virus protein VP39"/>
    <property type="match status" value="1"/>
</dbReference>
<reference evidence="4" key="3">
    <citation type="submission" date="2018-07" db="EMBL/GenBank/DDBJ databases">
        <title>Diversity of ST11 carbapenem-resistant hypervirulent Klebsiella pneumoniae in China.</title>
        <authorList>
            <person name="Dong N."/>
            <person name="Chen S."/>
        </authorList>
    </citation>
    <scope>NUCLEOTIDE SEQUENCE</scope>
    <source>
        <strain evidence="4">HA2</strain>
        <strain evidence="6">SH2</strain>
        <plasmid evidence="4">pHA2-23-vir</plasmid>
        <plasmid evidence="6">pSH2-KPC</plasmid>
    </source>
</reference>
<dbReference type="EMBL" id="MH643788">
    <property type="protein sequence ID" value="QEQ67751.1"/>
    <property type="molecule type" value="Genomic_DNA"/>
</dbReference>